<sequence>MPTADSCALKVTAHQTKTREGVFHFTRFSSTDRTARALKVLGICWLIAAVTVLIPLAHFVLVPGFFIAGPVMALMRYKVDKAADKVAVQCPVCEKNVEIKMEASDWPPMYTYCPECNTGVELSE</sequence>
<keyword evidence="1" id="KW-0812">Transmembrane</keyword>
<reference evidence="2" key="1">
    <citation type="submission" date="2018-06" db="EMBL/GenBank/DDBJ databases">
        <authorList>
            <person name="Zhirakovskaya E."/>
        </authorList>
    </citation>
    <scope>NUCLEOTIDE SEQUENCE</scope>
</reference>
<evidence type="ECO:0000313" key="2">
    <source>
        <dbReference type="EMBL" id="VAW83558.1"/>
    </source>
</evidence>
<gene>
    <name evidence="2" type="ORF">MNBD_GAMMA16-266</name>
</gene>
<organism evidence="2">
    <name type="scientific">hydrothermal vent metagenome</name>
    <dbReference type="NCBI Taxonomy" id="652676"/>
    <lineage>
        <taxon>unclassified sequences</taxon>
        <taxon>metagenomes</taxon>
        <taxon>ecological metagenomes</taxon>
    </lineage>
</organism>
<proteinExistence type="predicted"/>
<protein>
    <submittedName>
        <fullName evidence="2">Uncharacterized protein</fullName>
    </submittedName>
</protein>
<evidence type="ECO:0000256" key="1">
    <source>
        <dbReference type="SAM" id="Phobius"/>
    </source>
</evidence>
<dbReference type="AlphaFoldDB" id="A0A3B0YRQ8"/>
<keyword evidence="1" id="KW-0472">Membrane</keyword>
<name>A0A3B0YRQ8_9ZZZZ</name>
<feature type="transmembrane region" description="Helical" evidence="1">
    <location>
        <begin position="40"/>
        <end position="68"/>
    </location>
</feature>
<accession>A0A3B0YRQ8</accession>
<dbReference type="EMBL" id="UOFO01000008">
    <property type="protein sequence ID" value="VAW83558.1"/>
    <property type="molecule type" value="Genomic_DNA"/>
</dbReference>
<keyword evidence="1" id="KW-1133">Transmembrane helix</keyword>